<comment type="caution">
    <text evidence="1">The sequence shown here is derived from an EMBL/GenBank/DDBJ whole genome shotgun (WGS) entry which is preliminary data.</text>
</comment>
<evidence type="ECO:0000313" key="1">
    <source>
        <dbReference type="EMBL" id="MBB6646903.1"/>
    </source>
</evidence>
<keyword evidence="2" id="KW-1185">Reference proteome</keyword>
<sequence length="59" mass="6945">MVSVAVEAPVDEEEALEAAEWIRVDREIEEAIRRAARDEYDEDELIERFVATSDWVEYE</sequence>
<proteinExistence type="predicted"/>
<gene>
    <name evidence="1" type="ORF">H5V44_11520</name>
</gene>
<organism evidence="1 2">
    <name type="scientific">Halobellus ruber</name>
    <dbReference type="NCBI Taxonomy" id="2761102"/>
    <lineage>
        <taxon>Archaea</taxon>
        <taxon>Methanobacteriati</taxon>
        <taxon>Methanobacteriota</taxon>
        <taxon>Stenosarchaea group</taxon>
        <taxon>Halobacteria</taxon>
        <taxon>Halobacteriales</taxon>
        <taxon>Haloferacaceae</taxon>
        <taxon>Halobellus</taxon>
    </lineage>
</organism>
<dbReference type="Proteomes" id="UP000546257">
    <property type="component" value="Unassembled WGS sequence"/>
</dbReference>
<accession>A0A7J9SKJ4</accession>
<protein>
    <submittedName>
        <fullName evidence="1">Uncharacterized protein</fullName>
    </submittedName>
</protein>
<dbReference type="AlphaFoldDB" id="A0A7J9SKJ4"/>
<dbReference type="EMBL" id="JACKXD010000004">
    <property type="protein sequence ID" value="MBB6646903.1"/>
    <property type="molecule type" value="Genomic_DNA"/>
</dbReference>
<name>A0A7J9SKJ4_9EURY</name>
<evidence type="ECO:0000313" key="2">
    <source>
        <dbReference type="Proteomes" id="UP000546257"/>
    </source>
</evidence>
<dbReference type="RefSeq" id="WP_185193287.1">
    <property type="nucleotide sequence ID" value="NZ_JACKXD010000004.1"/>
</dbReference>
<reference evidence="1 2" key="1">
    <citation type="submission" date="2020-08" db="EMBL/GenBank/DDBJ databases">
        <authorList>
            <person name="Seo M.-J."/>
        </authorList>
    </citation>
    <scope>NUCLEOTIDE SEQUENCE [LARGE SCALE GENOMIC DNA]</scope>
    <source>
        <strain evidence="1 2">MBLA0160</strain>
    </source>
</reference>